<feature type="compositionally biased region" description="Basic and acidic residues" evidence="1">
    <location>
        <begin position="196"/>
        <end position="207"/>
    </location>
</feature>
<feature type="region of interest" description="Disordered" evidence="1">
    <location>
        <begin position="182"/>
        <end position="207"/>
    </location>
</feature>
<proteinExistence type="predicted"/>
<feature type="region of interest" description="Disordered" evidence="1">
    <location>
        <begin position="101"/>
        <end position="120"/>
    </location>
</feature>
<evidence type="ECO:0000313" key="2">
    <source>
        <dbReference type="EMBL" id="OMJ84052.1"/>
    </source>
</evidence>
<feature type="compositionally biased region" description="Polar residues" evidence="1">
    <location>
        <begin position="388"/>
        <end position="400"/>
    </location>
</feature>
<protein>
    <submittedName>
        <fullName evidence="2">Uncharacterized protein</fullName>
    </submittedName>
</protein>
<organism evidence="2 3">
    <name type="scientific">Stentor coeruleus</name>
    <dbReference type="NCBI Taxonomy" id="5963"/>
    <lineage>
        <taxon>Eukaryota</taxon>
        <taxon>Sar</taxon>
        <taxon>Alveolata</taxon>
        <taxon>Ciliophora</taxon>
        <taxon>Postciliodesmatophora</taxon>
        <taxon>Heterotrichea</taxon>
        <taxon>Heterotrichida</taxon>
        <taxon>Stentoridae</taxon>
        <taxon>Stentor</taxon>
    </lineage>
</organism>
<feature type="region of interest" description="Disordered" evidence="1">
    <location>
        <begin position="260"/>
        <end position="279"/>
    </location>
</feature>
<evidence type="ECO:0000256" key="1">
    <source>
        <dbReference type="SAM" id="MobiDB-lite"/>
    </source>
</evidence>
<gene>
    <name evidence="2" type="ORF">SteCoe_14923</name>
</gene>
<dbReference type="AlphaFoldDB" id="A0A1R2C4U9"/>
<keyword evidence="3" id="KW-1185">Reference proteome</keyword>
<name>A0A1R2C4U9_9CILI</name>
<comment type="caution">
    <text evidence="2">The sequence shown here is derived from an EMBL/GenBank/DDBJ whole genome shotgun (WGS) entry which is preliminary data.</text>
</comment>
<reference evidence="2 3" key="1">
    <citation type="submission" date="2016-11" db="EMBL/GenBank/DDBJ databases">
        <title>The macronuclear genome of Stentor coeruleus: a giant cell with tiny introns.</title>
        <authorList>
            <person name="Slabodnick M."/>
            <person name="Ruby J.G."/>
            <person name="Reiff S.B."/>
            <person name="Swart E.C."/>
            <person name="Gosai S."/>
            <person name="Prabakaran S."/>
            <person name="Witkowska E."/>
            <person name="Larue G.E."/>
            <person name="Fisher S."/>
            <person name="Freeman R.M."/>
            <person name="Gunawardena J."/>
            <person name="Chu W."/>
            <person name="Stover N.A."/>
            <person name="Gregory B.D."/>
            <person name="Nowacki M."/>
            <person name="Derisi J."/>
            <person name="Roy S.W."/>
            <person name="Marshall W.F."/>
            <person name="Sood P."/>
        </authorList>
    </citation>
    <scope>NUCLEOTIDE SEQUENCE [LARGE SCALE GENOMIC DNA]</scope>
    <source>
        <strain evidence="2">WM001</strain>
    </source>
</reference>
<evidence type="ECO:0000313" key="3">
    <source>
        <dbReference type="Proteomes" id="UP000187209"/>
    </source>
</evidence>
<feature type="region of interest" description="Disordered" evidence="1">
    <location>
        <begin position="285"/>
        <end position="304"/>
    </location>
</feature>
<dbReference type="Proteomes" id="UP000187209">
    <property type="component" value="Unassembled WGS sequence"/>
</dbReference>
<feature type="compositionally biased region" description="Basic and acidic residues" evidence="1">
    <location>
        <begin position="378"/>
        <end position="387"/>
    </location>
</feature>
<feature type="region of interest" description="Disordered" evidence="1">
    <location>
        <begin position="378"/>
        <end position="400"/>
    </location>
</feature>
<feature type="region of interest" description="Disordered" evidence="1">
    <location>
        <begin position="72"/>
        <end position="91"/>
    </location>
</feature>
<dbReference type="EMBL" id="MPUH01000282">
    <property type="protein sequence ID" value="OMJ84052.1"/>
    <property type="molecule type" value="Genomic_DNA"/>
</dbReference>
<dbReference type="OrthoDB" id="326694at2759"/>
<accession>A0A1R2C4U9</accession>
<sequence>MDFIIAHPIISKFLVQFPIEIWKSVIITTILNGIPYTPVPTQKNIGKLSSPLPHLRQQLNFMREEIERLNKSFDAPRISSKSTTKKKNLNARTQKKIEGKNEENSKFQNVSTHKKSVSPIRNKRVKRYSSPMRNKSVSSWKMIKPPMKPRIIPKYLQNVDSKIRYEVQKDIENYKLLCESMREDSPDKNSPSLIDLSEKDTHKDDQRSLEYTETHNINIAYKPSLKVQPINEILLYRDIDTPRYPADTIKDPIERISYQISSTDSDSQSKSQSLSSLKISSQLKDTPEILSSEDPYTISDPSLREEDLQQSNILEIADNFLSGSIMAEFCSIENSAEVSKSVKGQEVPPLDLLGSDESSMSFRQRWEDAIKNIRKKWDNDNKSRDSGKNTTSREFYSGRSSGMIMVQTPSPIPYDNKLGPMFQDASYQNANNTFY</sequence>